<protein>
    <recommendedName>
        <fullName evidence="2">Response regulatory domain-containing protein</fullName>
    </recommendedName>
</protein>
<dbReference type="AlphaFoldDB" id="A0A1W1CR41"/>
<organism evidence="1">
    <name type="scientific">hydrothermal vent metagenome</name>
    <dbReference type="NCBI Taxonomy" id="652676"/>
    <lineage>
        <taxon>unclassified sequences</taxon>
        <taxon>metagenomes</taxon>
        <taxon>ecological metagenomes</taxon>
    </lineage>
</organism>
<evidence type="ECO:0000313" key="1">
    <source>
        <dbReference type="EMBL" id="SFV68360.1"/>
    </source>
</evidence>
<gene>
    <name evidence="1" type="ORF">MNB_SV-13-810</name>
</gene>
<sequence length="89" mass="10724">MGYSIKIVEEINHLEYLIQDKNYDMLFIDENLKEFNKNILQKQHSLMNVIILSSNDRNNEHYNKKIIKEVLSGIITRSKIEQIIKKYKR</sequence>
<reference evidence="1" key="1">
    <citation type="submission" date="2016-10" db="EMBL/GenBank/DDBJ databases">
        <authorList>
            <person name="de Groot N.N."/>
        </authorList>
    </citation>
    <scope>NUCLEOTIDE SEQUENCE</scope>
</reference>
<accession>A0A1W1CR41</accession>
<name>A0A1W1CR41_9ZZZZ</name>
<dbReference type="EMBL" id="FPHM01000123">
    <property type="protein sequence ID" value="SFV68360.1"/>
    <property type="molecule type" value="Genomic_DNA"/>
</dbReference>
<evidence type="ECO:0008006" key="2">
    <source>
        <dbReference type="Google" id="ProtNLM"/>
    </source>
</evidence>
<proteinExistence type="predicted"/>